<feature type="transmembrane region" description="Helical" evidence="6">
    <location>
        <begin position="45"/>
        <end position="64"/>
    </location>
</feature>
<evidence type="ECO:0000313" key="8">
    <source>
        <dbReference type="Proteomes" id="UP000068196"/>
    </source>
</evidence>
<evidence type="ECO:0000313" key="7">
    <source>
        <dbReference type="EMBL" id="BAU23824.1"/>
    </source>
</evidence>
<gene>
    <name evidence="7" type="ORF">THC_1459</name>
</gene>
<evidence type="ECO:0000256" key="5">
    <source>
        <dbReference type="ARBA" id="ARBA00023136"/>
    </source>
</evidence>
<dbReference type="AlphaFoldDB" id="A0A0U5B6Y4"/>
<dbReference type="PANTHER" id="PTHR37693">
    <property type="entry name" value="PHOSPHATIDYLGLYCEROL LYSYLTRANSFERASE"/>
    <property type="match status" value="1"/>
</dbReference>
<evidence type="ECO:0000256" key="4">
    <source>
        <dbReference type="ARBA" id="ARBA00022989"/>
    </source>
</evidence>
<keyword evidence="4 6" id="KW-1133">Transmembrane helix</keyword>
<dbReference type="RefSeq" id="WP_068515441.1">
    <property type="nucleotide sequence ID" value="NZ_AP014945.1"/>
</dbReference>
<feature type="transmembrane region" description="Helical" evidence="6">
    <location>
        <begin position="152"/>
        <end position="173"/>
    </location>
</feature>
<name>A0A0U5B6Y4_9BACT</name>
<protein>
    <submittedName>
        <fullName evidence="7">Membrane protein</fullName>
    </submittedName>
</protein>
<keyword evidence="2" id="KW-1003">Cell membrane</keyword>
<evidence type="ECO:0000256" key="6">
    <source>
        <dbReference type="SAM" id="Phobius"/>
    </source>
</evidence>
<proteinExistence type="predicted"/>
<dbReference type="InterPro" id="IPR022791">
    <property type="entry name" value="L-PG_synthase/AglD"/>
</dbReference>
<dbReference type="GO" id="GO:0005886">
    <property type="term" value="C:plasma membrane"/>
    <property type="evidence" value="ECO:0007669"/>
    <property type="project" value="UniProtKB-SubCell"/>
</dbReference>
<feature type="transmembrane region" description="Helical" evidence="6">
    <location>
        <begin position="297"/>
        <end position="315"/>
    </location>
</feature>
<dbReference type="EMBL" id="AP014945">
    <property type="protein sequence ID" value="BAU23824.1"/>
    <property type="molecule type" value="Genomic_DNA"/>
</dbReference>
<dbReference type="NCBIfam" id="TIGR00374">
    <property type="entry name" value="flippase-like domain"/>
    <property type="match status" value="1"/>
</dbReference>
<evidence type="ECO:0000256" key="3">
    <source>
        <dbReference type="ARBA" id="ARBA00022692"/>
    </source>
</evidence>
<dbReference type="Pfam" id="PF03706">
    <property type="entry name" value="LPG_synthase_TM"/>
    <property type="match status" value="1"/>
</dbReference>
<feature type="transmembrane region" description="Helical" evidence="6">
    <location>
        <begin position="113"/>
        <end position="132"/>
    </location>
</feature>
<reference evidence="8" key="2">
    <citation type="journal article" date="2016" name="Int. J. Syst. Evol. Microbiol.">
        <title>Caldimicrobium thiodismutans sp. nov., a sulfur-disproportionating bacterium isolated from a hot spring.</title>
        <authorList>
            <person name="Kojima H."/>
            <person name="Umezawa K."/>
            <person name="Fukui M."/>
        </authorList>
    </citation>
    <scope>NUCLEOTIDE SEQUENCE [LARGE SCALE GENOMIC DNA]</scope>
    <source>
        <strain evidence="8">TF1</strain>
    </source>
</reference>
<comment type="subcellular location">
    <subcellularLocation>
        <location evidence="1">Cell membrane</location>
        <topology evidence="1">Multi-pass membrane protein</topology>
    </subcellularLocation>
</comment>
<reference evidence="7 8" key="1">
    <citation type="journal article" date="2016" name="Int. J. Syst. Evol. Microbiol.">
        <title>Caldimicrobium thiodismutans sp. nov., a sulfur-disproportionating bacterium isolated from a hot spring, and emended description of the genus Caldimicrobium.</title>
        <authorList>
            <person name="Kojima H."/>
            <person name="Umezawa K."/>
            <person name="Fukui M."/>
        </authorList>
    </citation>
    <scope>NUCLEOTIDE SEQUENCE [LARGE SCALE GENOMIC DNA]</scope>
    <source>
        <strain evidence="7 8">TF1</strain>
    </source>
</reference>
<keyword evidence="5 6" id="KW-0472">Membrane</keyword>
<dbReference type="PANTHER" id="PTHR37693:SF1">
    <property type="entry name" value="INTEGRAL MEMBRANE PROTEIN"/>
    <property type="match status" value="1"/>
</dbReference>
<keyword evidence="3 6" id="KW-0812">Transmembrane</keyword>
<dbReference type="Proteomes" id="UP000068196">
    <property type="component" value="Chromosome"/>
</dbReference>
<feature type="transmembrane region" description="Helical" evidence="6">
    <location>
        <begin position="6"/>
        <end position="25"/>
    </location>
</feature>
<keyword evidence="8" id="KW-1185">Reference proteome</keyword>
<sequence>MIKNLFLGLILTLIIILISFGYLGLKYFPKDALRTLLLLDRKNLFYALLSLFSFHTFDTLRVIVLARALKVKYPLWYGYLVSLVNTFGSTVTPAHLGGELLPLYTLSRRGGHFYQILTIVTMKGFSGFFFYLLFLPLTLNALLRDSRQTKEFLLVVGALLLFSLTLFLLYKLLFKKDALFQKNFLNKLRRTAFRYFITCKIFFRTKKKEFILALLLSFGLYFSFLFVGIFLVRAFNPSGDILEIFLDQLPLLYAIFISPTPGGSGVGEFGALPIFSPYLPEDTIGLFVILWRTLSQYLSAFLGGLIFLILVIIDYKKRHAEQSH</sequence>
<dbReference type="KEGG" id="cthi:THC_1459"/>
<dbReference type="STRING" id="1653476.THC_1459"/>
<dbReference type="PATRIC" id="fig|1653476.3.peg.1514"/>
<feature type="transmembrane region" description="Helical" evidence="6">
    <location>
        <begin position="76"/>
        <end position="101"/>
    </location>
</feature>
<organism evidence="7 8">
    <name type="scientific">Caldimicrobium thiodismutans</name>
    <dbReference type="NCBI Taxonomy" id="1653476"/>
    <lineage>
        <taxon>Bacteria</taxon>
        <taxon>Pseudomonadati</taxon>
        <taxon>Thermodesulfobacteriota</taxon>
        <taxon>Thermodesulfobacteria</taxon>
        <taxon>Thermodesulfobacteriales</taxon>
        <taxon>Thermodesulfobacteriaceae</taxon>
        <taxon>Caldimicrobium</taxon>
    </lineage>
</organism>
<accession>A0A0U5B6Y4</accession>
<evidence type="ECO:0000256" key="1">
    <source>
        <dbReference type="ARBA" id="ARBA00004651"/>
    </source>
</evidence>
<feature type="transmembrane region" description="Helical" evidence="6">
    <location>
        <begin position="210"/>
        <end position="232"/>
    </location>
</feature>
<evidence type="ECO:0000256" key="2">
    <source>
        <dbReference type="ARBA" id="ARBA00022475"/>
    </source>
</evidence>